<feature type="disulfide bond" evidence="5">
    <location>
        <begin position="70"/>
        <end position="89"/>
    </location>
</feature>
<gene>
    <name evidence="6" type="ORF">CTOB1V02_LOCUS11223</name>
</gene>
<evidence type="ECO:0000256" key="2">
    <source>
        <dbReference type="ARBA" id="ARBA00022525"/>
    </source>
</evidence>
<name>A0A7R8WR05_9CRUS</name>
<dbReference type="GO" id="GO:0035592">
    <property type="term" value="P:establishment of protein localization to extracellular region"/>
    <property type="evidence" value="ECO:0007669"/>
    <property type="project" value="TreeGrafter"/>
</dbReference>
<dbReference type="SMART" id="SM00211">
    <property type="entry name" value="TY"/>
    <property type="match status" value="1"/>
</dbReference>
<dbReference type="SUPFAM" id="SSF57610">
    <property type="entry name" value="Thyroglobulin type-1 domain"/>
    <property type="match status" value="1"/>
</dbReference>
<dbReference type="CDD" id="cd00191">
    <property type="entry name" value="TY"/>
    <property type="match status" value="1"/>
</dbReference>
<evidence type="ECO:0000256" key="4">
    <source>
        <dbReference type="ARBA" id="ARBA00023157"/>
    </source>
</evidence>
<sequence>MGNRLLDWFTVLKDAASATENQNVKNRIQKTVLSALYAVNVAVKFGRGNGDGRYQDREWCKCFHNAQRPCTSALKKTGQRRLGVYVPKCDASGYYAPLQCHSSVGVCWCVDKHGIEIANTRGPLTRQCETPTVQTVPVVR</sequence>
<dbReference type="PANTHER" id="PTHR12352:SF25">
    <property type="entry name" value="SPARC_OSTEONECTIN, CWCV AND KAZAL LIKE DOMAINS PROTEOGLYCAN 1"/>
    <property type="match status" value="1"/>
</dbReference>
<evidence type="ECO:0000313" key="6">
    <source>
        <dbReference type="EMBL" id="CAD7233401.1"/>
    </source>
</evidence>
<protein>
    <submittedName>
        <fullName evidence="6">Uncharacterized protein</fullName>
    </submittedName>
</protein>
<evidence type="ECO:0000256" key="5">
    <source>
        <dbReference type="PROSITE-ProRule" id="PRU00500"/>
    </source>
</evidence>
<evidence type="ECO:0000256" key="3">
    <source>
        <dbReference type="ARBA" id="ARBA00022737"/>
    </source>
</evidence>
<dbReference type="InterPro" id="IPR036857">
    <property type="entry name" value="Thyroglobulin_1_sf"/>
</dbReference>
<comment type="subcellular location">
    <subcellularLocation>
        <location evidence="1">Secreted</location>
    </subcellularLocation>
</comment>
<dbReference type="PANTHER" id="PTHR12352">
    <property type="entry name" value="SECRETED MODULAR CALCIUM-BINDING PROTEIN"/>
    <property type="match status" value="1"/>
</dbReference>
<comment type="caution">
    <text evidence="5">Lacks conserved residue(s) required for the propagation of feature annotation.</text>
</comment>
<dbReference type="AlphaFoldDB" id="A0A7R8WR05"/>
<keyword evidence="4 5" id="KW-1015">Disulfide bond</keyword>
<proteinExistence type="predicted"/>
<dbReference type="Gene3D" id="4.10.800.10">
    <property type="entry name" value="Thyroglobulin type-1"/>
    <property type="match status" value="1"/>
</dbReference>
<accession>A0A7R8WR05</accession>
<dbReference type="EMBL" id="OB666192">
    <property type="protein sequence ID" value="CAD7233401.1"/>
    <property type="molecule type" value="Genomic_DNA"/>
</dbReference>
<feature type="non-terminal residue" evidence="6">
    <location>
        <position position="1"/>
    </location>
</feature>
<dbReference type="Pfam" id="PF00086">
    <property type="entry name" value="Thyroglobulin_1"/>
    <property type="match status" value="1"/>
</dbReference>
<reference evidence="6" key="1">
    <citation type="submission" date="2020-11" db="EMBL/GenBank/DDBJ databases">
        <authorList>
            <person name="Tran Van P."/>
        </authorList>
    </citation>
    <scope>NUCLEOTIDE SEQUENCE</scope>
</reference>
<evidence type="ECO:0000256" key="1">
    <source>
        <dbReference type="ARBA" id="ARBA00004613"/>
    </source>
</evidence>
<dbReference type="InterPro" id="IPR000716">
    <property type="entry name" value="Thyroglobulin_1"/>
</dbReference>
<keyword evidence="3" id="KW-0677">Repeat</keyword>
<feature type="disulfide bond" evidence="5">
    <location>
        <begin position="100"/>
        <end position="107"/>
    </location>
</feature>
<dbReference type="OrthoDB" id="8875634at2759"/>
<dbReference type="PROSITE" id="PS00484">
    <property type="entry name" value="THYROGLOBULIN_1_1"/>
    <property type="match status" value="1"/>
</dbReference>
<dbReference type="PROSITE" id="PS51162">
    <property type="entry name" value="THYROGLOBULIN_1_2"/>
    <property type="match status" value="1"/>
</dbReference>
<organism evidence="6">
    <name type="scientific">Cyprideis torosa</name>
    <dbReference type="NCBI Taxonomy" id="163714"/>
    <lineage>
        <taxon>Eukaryota</taxon>
        <taxon>Metazoa</taxon>
        <taxon>Ecdysozoa</taxon>
        <taxon>Arthropoda</taxon>
        <taxon>Crustacea</taxon>
        <taxon>Oligostraca</taxon>
        <taxon>Ostracoda</taxon>
        <taxon>Podocopa</taxon>
        <taxon>Podocopida</taxon>
        <taxon>Cytherocopina</taxon>
        <taxon>Cytheroidea</taxon>
        <taxon>Cytherideidae</taxon>
        <taxon>Cyprideis</taxon>
    </lineage>
</organism>
<dbReference type="GO" id="GO:0005615">
    <property type="term" value="C:extracellular space"/>
    <property type="evidence" value="ECO:0007669"/>
    <property type="project" value="TreeGrafter"/>
</dbReference>
<dbReference type="InterPro" id="IPR051950">
    <property type="entry name" value="Dev_reg/Prot_inhib"/>
</dbReference>
<keyword evidence="2" id="KW-0964">Secreted</keyword>